<dbReference type="SUPFAM" id="SSF54695">
    <property type="entry name" value="POZ domain"/>
    <property type="match status" value="1"/>
</dbReference>
<dbReference type="Gene3D" id="3.30.710.10">
    <property type="entry name" value="Potassium Channel Kv1.1, Chain A"/>
    <property type="match status" value="1"/>
</dbReference>
<dbReference type="InterPro" id="IPR045005">
    <property type="entry name" value="BPM1-6"/>
</dbReference>
<dbReference type="Pfam" id="PF00651">
    <property type="entry name" value="BTB"/>
    <property type="match status" value="1"/>
</dbReference>
<dbReference type="PANTHER" id="PTHR26379:SF474">
    <property type="entry name" value="OS08G0228200 PROTEIN"/>
    <property type="match status" value="1"/>
</dbReference>
<reference evidence="4 5" key="1">
    <citation type="submission" date="2016-09" db="EMBL/GenBank/DDBJ databases">
        <title>The draft genome of Dichanthelium oligosanthes: A C3 panicoid grass species.</title>
        <authorList>
            <person name="Studer A.J."/>
            <person name="Schnable J.C."/>
            <person name="Brutnell T.P."/>
        </authorList>
    </citation>
    <scope>NUCLEOTIDE SEQUENCE [LARGE SCALE GENOMIC DNA]</scope>
    <source>
        <strain evidence="5">cv. Kellogg 1175</strain>
        <tissue evidence="4">Leaf</tissue>
    </source>
</reference>
<comment type="similarity">
    <text evidence="2">Belongs to the Tdpoz family.</text>
</comment>
<evidence type="ECO:0000313" key="5">
    <source>
        <dbReference type="Proteomes" id="UP000095767"/>
    </source>
</evidence>
<evidence type="ECO:0000313" key="4">
    <source>
        <dbReference type="EMBL" id="OEL21373.1"/>
    </source>
</evidence>
<dbReference type="PROSITE" id="PS50097">
    <property type="entry name" value="BTB"/>
    <property type="match status" value="1"/>
</dbReference>
<organism evidence="4 5">
    <name type="scientific">Dichanthelium oligosanthes</name>
    <dbReference type="NCBI Taxonomy" id="888268"/>
    <lineage>
        <taxon>Eukaryota</taxon>
        <taxon>Viridiplantae</taxon>
        <taxon>Streptophyta</taxon>
        <taxon>Embryophyta</taxon>
        <taxon>Tracheophyta</taxon>
        <taxon>Spermatophyta</taxon>
        <taxon>Magnoliopsida</taxon>
        <taxon>Liliopsida</taxon>
        <taxon>Poales</taxon>
        <taxon>Poaceae</taxon>
        <taxon>PACMAD clade</taxon>
        <taxon>Panicoideae</taxon>
        <taxon>Panicodae</taxon>
        <taxon>Paniceae</taxon>
        <taxon>Dichantheliinae</taxon>
        <taxon>Dichanthelium</taxon>
    </lineage>
</organism>
<dbReference type="EMBL" id="LWDX02048070">
    <property type="protein sequence ID" value="OEL21373.1"/>
    <property type="molecule type" value="Genomic_DNA"/>
</dbReference>
<dbReference type="Proteomes" id="UP000095767">
    <property type="component" value="Unassembled WGS sequence"/>
</dbReference>
<evidence type="ECO:0000256" key="2">
    <source>
        <dbReference type="ARBA" id="ARBA00010846"/>
    </source>
</evidence>
<dbReference type="InterPro" id="IPR011333">
    <property type="entry name" value="SKP1/BTB/POZ_sf"/>
</dbReference>
<protein>
    <submittedName>
        <fullName evidence="4">BTB/POZ and MATH domain-containing protein 1</fullName>
    </submittedName>
</protein>
<evidence type="ECO:0000256" key="1">
    <source>
        <dbReference type="ARBA" id="ARBA00004906"/>
    </source>
</evidence>
<gene>
    <name evidence="4" type="ORF">BAE44_0017607</name>
</gene>
<dbReference type="Gene3D" id="2.60.210.10">
    <property type="entry name" value="Apoptosis, Tumor Necrosis Factor Receptor Associated Protein 2, Chain A"/>
    <property type="match status" value="1"/>
</dbReference>
<dbReference type="PANTHER" id="PTHR26379">
    <property type="entry name" value="BTB/POZ AND MATH DOMAIN-CONTAINING PROTEIN 1"/>
    <property type="match status" value="1"/>
</dbReference>
<dbReference type="SMART" id="SM00225">
    <property type="entry name" value="BTB"/>
    <property type="match status" value="1"/>
</dbReference>
<keyword evidence="5" id="KW-1185">Reference proteome</keyword>
<comment type="pathway">
    <text evidence="1">Protein modification; protein ubiquitination.</text>
</comment>
<accession>A0A1E5V887</accession>
<feature type="domain" description="BTB" evidence="3">
    <location>
        <begin position="176"/>
        <end position="243"/>
    </location>
</feature>
<dbReference type="AlphaFoldDB" id="A0A1E5V887"/>
<dbReference type="GO" id="GO:0016567">
    <property type="term" value="P:protein ubiquitination"/>
    <property type="evidence" value="ECO:0007669"/>
    <property type="project" value="InterPro"/>
</dbReference>
<dbReference type="InterPro" id="IPR000210">
    <property type="entry name" value="BTB/POZ_dom"/>
</dbReference>
<name>A0A1E5V887_9POAL</name>
<dbReference type="OrthoDB" id="10249567at2759"/>
<evidence type="ECO:0000259" key="3">
    <source>
        <dbReference type="PROSITE" id="PS50097"/>
    </source>
</evidence>
<dbReference type="Gene3D" id="1.25.40.420">
    <property type="match status" value="1"/>
</dbReference>
<dbReference type="Pfam" id="PF24570">
    <property type="entry name" value="BACK_BPM_SPOP"/>
    <property type="match status" value="1"/>
</dbReference>
<proteinExistence type="inferred from homology"/>
<dbReference type="SUPFAM" id="SSF49599">
    <property type="entry name" value="TRAF domain-like"/>
    <property type="match status" value="1"/>
</dbReference>
<comment type="caution">
    <text evidence="4">The sequence shown here is derived from an EMBL/GenBank/DDBJ whole genome shotgun (WGS) entry which is preliminary data.</text>
</comment>
<sequence length="357" mass="39284">MASVTVTRTFGVPGYARSDGAIYAEPYDRRSAVFTAGGYDWSIRYYPISLVDMESIDLCLQLETKAGSRVTASFGVALLDPTGSLPPWKLSPIASAELIPNLNNDADEVIVTMTKSLLNMAPDPRYLTRGGLLFECTITVFTETTVPMPDTMAAAKAPASDMMEQLGKIYASEDGADVTYSVQGKLFHAHKIILAMRSPVFKAQLYGGIMESTAKLILVTDMLPDVFKALLCYIYTDTLPAPDGQADDDEDVTEVISHLLLAADQYSVERLRILCEYKLCTLVTADNIVKLLVFAEEQHCNMIKDACIEFMATSDRIGKVVASKEYAQLRSTHPLILIDALEKSNKFLKDSMLVSQR</sequence>
<dbReference type="InterPro" id="IPR056423">
    <property type="entry name" value="BACK_BPM_SPOP"/>
</dbReference>
<dbReference type="InterPro" id="IPR008974">
    <property type="entry name" value="TRAF-like"/>
</dbReference>
<dbReference type="STRING" id="888268.A0A1E5V887"/>